<evidence type="ECO:0000313" key="1">
    <source>
        <dbReference type="EMBL" id="MBM7620545.1"/>
    </source>
</evidence>
<gene>
    <name evidence="1" type="ORF">JOC95_002398</name>
</gene>
<dbReference type="Proteomes" id="UP000737402">
    <property type="component" value="Unassembled WGS sequence"/>
</dbReference>
<comment type="caution">
    <text evidence="1">The sequence shown here is derived from an EMBL/GenBank/DDBJ whole genome shotgun (WGS) entry which is preliminary data.</text>
</comment>
<name>A0ABS2P0R3_9BACI</name>
<sequence>MHLFLLYFFPVYHHLYIERSKFKGLSKYRGSYTKIKKSTIHTYGD</sequence>
<proteinExistence type="predicted"/>
<organism evidence="1 2">
    <name type="scientific">Sutcliffiella tianshenii</name>
    <dbReference type="NCBI Taxonomy" id="1463404"/>
    <lineage>
        <taxon>Bacteria</taxon>
        <taxon>Bacillati</taxon>
        <taxon>Bacillota</taxon>
        <taxon>Bacilli</taxon>
        <taxon>Bacillales</taxon>
        <taxon>Bacillaceae</taxon>
        <taxon>Sutcliffiella</taxon>
    </lineage>
</organism>
<keyword evidence="2" id="KW-1185">Reference proteome</keyword>
<accession>A0ABS2P0R3</accession>
<evidence type="ECO:0000313" key="2">
    <source>
        <dbReference type="Proteomes" id="UP000737402"/>
    </source>
</evidence>
<reference evidence="1 2" key="1">
    <citation type="submission" date="2021-01" db="EMBL/GenBank/DDBJ databases">
        <title>Genomic Encyclopedia of Type Strains, Phase IV (KMG-IV): sequencing the most valuable type-strain genomes for metagenomic binning, comparative biology and taxonomic classification.</title>
        <authorList>
            <person name="Goeker M."/>
        </authorList>
    </citation>
    <scope>NUCLEOTIDE SEQUENCE [LARGE SCALE GENOMIC DNA]</scope>
    <source>
        <strain evidence="1 2">DSM 25879</strain>
    </source>
</reference>
<dbReference type="EMBL" id="JAFBED010000004">
    <property type="protein sequence ID" value="MBM7620545.1"/>
    <property type="molecule type" value="Genomic_DNA"/>
</dbReference>
<protein>
    <submittedName>
        <fullName evidence="1">Uncharacterized protein</fullName>
    </submittedName>
</protein>